<keyword evidence="2 7" id="KW-0132">Cell division</keyword>
<evidence type="ECO:0000256" key="5">
    <source>
        <dbReference type="ARBA" id="ARBA00025606"/>
    </source>
</evidence>
<evidence type="ECO:0000256" key="6">
    <source>
        <dbReference type="ARBA" id="ARBA00046874"/>
    </source>
</evidence>
<dbReference type="RefSeq" id="WP_006522543.1">
    <property type="nucleotide sequence ID" value="NC_021184.1"/>
</dbReference>
<comment type="subunit">
    <text evidence="6 7">Interacts with MinD and FtsZ.</text>
</comment>
<evidence type="ECO:0000256" key="3">
    <source>
        <dbReference type="ARBA" id="ARBA00023210"/>
    </source>
</evidence>
<dbReference type="Gene3D" id="2.160.20.70">
    <property type="match status" value="1"/>
</dbReference>
<evidence type="ECO:0000256" key="2">
    <source>
        <dbReference type="ARBA" id="ARBA00022618"/>
    </source>
</evidence>
<dbReference type="HOGENOM" id="CLU_048711_2_0_9"/>
<evidence type="ECO:0000256" key="1">
    <source>
        <dbReference type="ARBA" id="ARBA00006291"/>
    </source>
</evidence>
<dbReference type="InterPro" id="IPR036145">
    <property type="entry name" value="MinC_C_sf"/>
</dbReference>
<accession>R4KDW2</accession>
<dbReference type="InterPro" id="IPR013033">
    <property type="entry name" value="MinC"/>
</dbReference>
<dbReference type="Gene3D" id="3.30.160.540">
    <property type="match status" value="1"/>
</dbReference>
<dbReference type="EMBL" id="CP003273">
    <property type="protein sequence ID" value="AGL01363.1"/>
    <property type="molecule type" value="Genomic_DNA"/>
</dbReference>
<dbReference type="STRING" id="767817.Desgi_1915"/>
<gene>
    <name evidence="7" type="primary">minC</name>
    <name evidence="10" type="ORF">Desgi_1915</name>
</gene>
<dbReference type="GO" id="GO:1901891">
    <property type="term" value="P:regulation of cell septum assembly"/>
    <property type="evidence" value="ECO:0007669"/>
    <property type="project" value="InterPro"/>
</dbReference>
<proteinExistence type="inferred from homology"/>
<name>R4KDW2_9FIRM</name>
<dbReference type="Proteomes" id="UP000013520">
    <property type="component" value="Chromosome"/>
</dbReference>
<sequence>MPREAIDIKGTKQGLIILLDPNRDFEDIKTGLKNKMESSSGFFSGAQFTLYREKQLFPAEKNELESICRAYGLIPSPEVQWPPTQRKINGKAEKHVHHTQAKKFATPGEDTLLVKRTMRSGQTVTYDGHVTVLGNIHPGAQVTATGNIVILGTCSGSVHAGQSGNQKAYIIALNIKNGHLRIADHILYPEMETSLTGPVIASINQNKITLADYINKRP</sequence>
<dbReference type="InterPro" id="IPR016098">
    <property type="entry name" value="CAP/MinC_C"/>
</dbReference>
<comment type="function">
    <text evidence="5 7">Cell division inhibitor that blocks the formation of polar Z ring septums. Rapidly oscillates between the poles of the cell to destabilize FtsZ filaments that have formed before they mature into polar Z rings. Prevents FtsZ polymerization.</text>
</comment>
<organism evidence="10 11">
    <name type="scientific">Desulfoscipio gibsoniae DSM 7213</name>
    <dbReference type="NCBI Taxonomy" id="767817"/>
    <lineage>
        <taxon>Bacteria</taxon>
        <taxon>Bacillati</taxon>
        <taxon>Bacillota</taxon>
        <taxon>Clostridia</taxon>
        <taxon>Eubacteriales</taxon>
        <taxon>Desulfallaceae</taxon>
        <taxon>Desulfoscipio</taxon>
    </lineage>
</organism>
<protein>
    <recommendedName>
        <fullName evidence="7">Probable septum site-determining protein MinC</fullName>
    </recommendedName>
</protein>
<comment type="similarity">
    <text evidence="1 7">Belongs to the MinC family.</text>
</comment>
<evidence type="ECO:0000259" key="8">
    <source>
        <dbReference type="Pfam" id="PF03775"/>
    </source>
</evidence>
<evidence type="ECO:0000313" key="10">
    <source>
        <dbReference type="EMBL" id="AGL01363.1"/>
    </source>
</evidence>
<dbReference type="Pfam" id="PF05209">
    <property type="entry name" value="MinC_N"/>
    <property type="match status" value="1"/>
</dbReference>
<dbReference type="Pfam" id="PF03775">
    <property type="entry name" value="MinC_C"/>
    <property type="match status" value="1"/>
</dbReference>
<feature type="domain" description="Septum formation inhibitor MinC C-terminal" evidence="8">
    <location>
        <begin position="114"/>
        <end position="209"/>
    </location>
</feature>
<dbReference type="GO" id="GO:0000902">
    <property type="term" value="P:cell morphogenesis"/>
    <property type="evidence" value="ECO:0007669"/>
    <property type="project" value="InterPro"/>
</dbReference>
<keyword evidence="3 7" id="KW-0717">Septation</keyword>
<feature type="domain" description="Septum formation inhibitor MinC N-terminal" evidence="9">
    <location>
        <begin position="6"/>
        <end position="75"/>
    </location>
</feature>
<dbReference type="PANTHER" id="PTHR34108">
    <property type="entry name" value="SEPTUM SITE-DETERMINING PROTEIN MINC"/>
    <property type="match status" value="1"/>
</dbReference>
<evidence type="ECO:0000313" key="11">
    <source>
        <dbReference type="Proteomes" id="UP000013520"/>
    </source>
</evidence>
<dbReference type="GO" id="GO:0000917">
    <property type="term" value="P:division septum assembly"/>
    <property type="evidence" value="ECO:0007669"/>
    <property type="project" value="UniProtKB-KW"/>
</dbReference>
<reference evidence="10 11" key="1">
    <citation type="submission" date="2012-01" db="EMBL/GenBank/DDBJ databases">
        <title>Complete sequence of Desulfotomaculum gibsoniae DSM 7213.</title>
        <authorList>
            <consortium name="US DOE Joint Genome Institute"/>
            <person name="Lucas S."/>
            <person name="Han J."/>
            <person name="Lapidus A."/>
            <person name="Cheng J.-F."/>
            <person name="Goodwin L."/>
            <person name="Pitluck S."/>
            <person name="Peters L."/>
            <person name="Ovchinnikova G."/>
            <person name="Teshima H."/>
            <person name="Detter J.C."/>
            <person name="Han C."/>
            <person name="Tapia R."/>
            <person name="Land M."/>
            <person name="Hauser L."/>
            <person name="Kyrpides N."/>
            <person name="Ivanova N."/>
            <person name="Pagani I."/>
            <person name="Parshina S."/>
            <person name="Plugge C."/>
            <person name="Muyzer G."/>
            <person name="Kuever J."/>
            <person name="Ivanova A."/>
            <person name="Nazina T."/>
            <person name="Klenk H.-P."/>
            <person name="Brambilla E."/>
            <person name="Spring S."/>
            <person name="Stams A.F."/>
            <person name="Woyke T."/>
        </authorList>
    </citation>
    <scope>NUCLEOTIDE SEQUENCE [LARGE SCALE GENOMIC DNA]</scope>
    <source>
        <strain evidence="10 11">DSM 7213</strain>
    </source>
</reference>
<dbReference type="InterPro" id="IPR005526">
    <property type="entry name" value="Septum_form_inhib_MinC_C"/>
</dbReference>
<dbReference type="InterPro" id="IPR007874">
    <property type="entry name" value="MinC_N"/>
</dbReference>
<dbReference type="eggNOG" id="COG0850">
    <property type="taxonomic scope" value="Bacteria"/>
</dbReference>
<dbReference type="NCBIfam" id="TIGR01222">
    <property type="entry name" value="minC"/>
    <property type="match status" value="1"/>
</dbReference>
<dbReference type="HAMAP" id="MF_00267">
    <property type="entry name" value="MinC"/>
    <property type="match status" value="1"/>
</dbReference>
<keyword evidence="11" id="KW-1185">Reference proteome</keyword>
<dbReference type="OrthoDB" id="9790810at2"/>
<dbReference type="GO" id="GO:0051302">
    <property type="term" value="P:regulation of cell division"/>
    <property type="evidence" value="ECO:0007669"/>
    <property type="project" value="InterPro"/>
</dbReference>
<dbReference type="PANTHER" id="PTHR34108:SF1">
    <property type="entry name" value="SEPTUM SITE-DETERMINING PROTEIN MINC"/>
    <property type="match status" value="1"/>
</dbReference>
<evidence type="ECO:0000256" key="4">
    <source>
        <dbReference type="ARBA" id="ARBA00023306"/>
    </source>
</evidence>
<dbReference type="SUPFAM" id="SSF63848">
    <property type="entry name" value="Cell-division inhibitor MinC, C-terminal domain"/>
    <property type="match status" value="1"/>
</dbReference>
<keyword evidence="4 7" id="KW-0131">Cell cycle</keyword>
<dbReference type="KEGG" id="dgi:Desgi_1915"/>
<dbReference type="AlphaFoldDB" id="R4KDW2"/>
<evidence type="ECO:0000259" key="9">
    <source>
        <dbReference type="Pfam" id="PF05209"/>
    </source>
</evidence>
<evidence type="ECO:0000256" key="7">
    <source>
        <dbReference type="HAMAP-Rule" id="MF_00267"/>
    </source>
</evidence>